<reference evidence="3" key="1">
    <citation type="submission" date="2022-07" db="EMBL/GenBank/DDBJ databases">
        <title>Phylogenomic reconstructions and comparative analyses of Kickxellomycotina fungi.</title>
        <authorList>
            <person name="Reynolds N.K."/>
            <person name="Stajich J.E."/>
            <person name="Barry K."/>
            <person name="Grigoriev I.V."/>
            <person name="Crous P."/>
            <person name="Smith M.E."/>
        </authorList>
    </citation>
    <scope>NUCLEOTIDE SEQUENCE</scope>
    <source>
        <strain evidence="3">NRRL 3115</strain>
    </source>
</reference>
<dbReference type="Gene3D" id="3.10.110.20">
    <property type="entry name" value="RWD domain-like"/>
    <property type="match status" value="1"/>
</dbReference>
<dbReference type="InterPro" id="IPR016135">
    <property type="entry name" value="UBQ-conjugating_enzyme/RWD"/>
</dbReference>
<feature type="domain" description="RING-type" evidence="2">
    <location>
        <begin position="238"/>
        <end position="294"/>
    </location>
</feature>
<keyword evidence="1" id="KW-0862">Zinc</keyword>
<dbReference type="OrthoDB" id="10263265at2759"/>
<dbReference type="Pfam" id="PF18890">
    <property type="entry name" value="FANCL_d2"/>
    <property type="match status" value="1"/>
</dbReference>
<dbReference type="SUPFAM" id="SSF57850">
    <property type="entry name" value="RING/U-box"/>
    <property type="match status" value="1"/>
</dbReference>
<organism evidence="3 4">
    <name type="scientific">Coemansia spiralis</name>
    <dbReference type="NCBI Taxonomy" id="417178"/>
    <lineage>
        <taxon>Eukaryota</taxon>
        <taxon>Fungi</taxon>
        <taxon>Fungi incertae sedis</taxon>
        <taxon>Zoopagomycota</taxon>
        <taxon>Kickxellomycotina</taxon>
        <taxon>Kickxellomycetes</taxon>
        <taxon>Kickxellales</taxon>
        <taxon>Kickxellaceae</taxon>
        <taxon>Coemansia</taxon>
    </lineage>
</organism>
<dbReference type="InterPro" id="IPR043003">
    <property type="entry name" value="FANCL_d3_sf"/>
</dbReference>
<dbReference type="PANTHER" id="PTHR13206">
    <property type="entry name" value="UBIQUITIN LIGASE PROTEIN PHF9 FANCONI ANEMIA GROUP L PROTEIN"/>
    <property type="match status" value="1"/>
</dbReference>
<dbReference type="Gene3D" id="3.30.40.10">
    <property type="entry name" value="Zinc/RING finger domain, C3HC4 (zinc finger)"/>
    <property type="match status" value="1"/>
</dbReference>
<proteinExistence type="predicted"/>
<dbReference type="EMBL" id="JANBTW010000003">
    <property type="protein sequence ID" value="KAJ2680725.1"/>
    <property type="molecule type" value="Genomic_DNA"/>
</dbReference>
<dbReference type="SMART" id="SM01197">
    <property type="entry name" value="FANCL_C"/>
    <property type="match status" value="1"/>
</dbReference>
<keyword evidence="1" id="KW-0479">Metal-binding</keyword>
<evidence type="ECO:0000313" key="4">
    <source>
        <dbReference type="Proteomes" id="UP001151518"/>
    </source>
</evidence>
<protein>
    <recommendedName>
        <fullName evidence="2">RING-type domain-containing protein</fullName>
    </recommendedName>
</protein>
<sequence>MDHIEFYRNFPLLPPQSLDPLKADGYIEIGEDQQCIHVGMTELSVKHTSKFYSRIIDECDKEVGWDNVESFDKELQIMTIMLIDEAKKEHKVYVDFASENFSSDIDENSVSMEFGLKKYMDVLRKKCEQLADCWALLDDVDSSLCVLQPQNPKRSELWRRLAVSDFASALLEVVPDLFCPQITVYGPNSIAAPLNAKVKGARGMWNGALSARANLEAIFDFPLPEPGSFNQKDIKLECGICFSYRAENEDADQICSSDPCAQPFHRKCLVQWLTTKEDTRQSYNTYFGKCPYCSENIIVTSK</sequence>
<accession>A0A9W8KZF2</accession>
<evidence type="ECO:0000256" key="1">
    <source>
        <dbReference type="PROSITE-ProRule" id="PRU00175"/>
    </source>
</evidence>
<dbReference type="Pfam" id="PF18891">
    <property type="entry name" value="FANCL_d3"/>
    <property type="match status" value="1"/>
</dbReference>
<dbReference type="InterPro" id="IPR026848">
    <property type="entry name" value="Fancl"/>
</dbReference>
<dbReference type="InterPro" id="IPR001841">
    <property type="entry name" value="Znf_RING"/>
</dbReference>
<dbReference type="InterPro" id="IPR044037">
    <property type="entry name" value="FANCL_d3"/>
</dbReference>
<name>A0A9W8KZF2_9FUNG</name>
<dbReference type="Pfam" id="PF11793">
    <property type="entry name" value="FANCL_C"/>
    <property type="match status" value="1"/>
</dbReference>
<dbReference type="PROSITE" id="PS50089">
    <property type="entry name" value="ZF_RING_2"/>
    <property type="match status" value="1"/>
</dbReference>
<dbReference type="CDD" id="cd23832">
    <property type="entry name" value="DRWD-C_FANCL"/>
    <property type="match status" value="1"/>
</dbReference>
<dbReference type="GO" id="GO:0036297">
    <property type="term" value="P:interstrand cross-link repair"/>
    <property type="evidence" value="ECO:0007669"/>
    <property type="project" value="InterPro"/>
</dbReference>
<dbReference type="GO" id="GO:0008270">
    <property type="term" value="F:zinc ion binding"/>
    <property type="evidence" value="ECO:0007669"/>
    <property type="project" value="UniProtKB-KW"/>
</dbReference>
<dbReference type="GO" id="GO:0061630">
    <property type="term" value="F:ubiquitin protein ligase activity"/>
    <property type="evidence" value="ECO:0007669"/>
    <property type="project" value="TreeGrafter"/>
</dbReference>
<dbReference type="GO" id="GO:0006513">
    <property type="term" value="P:protein monoubiquitination"/>
    <property type="evidence" value="ECO:0007669"/>
    <property type="project" value="TreeGrafter"/>
</dbReference>
<evidence type="ECO:0000313" key="3">
    <source>
        <dbReference type="EMBL" id="KAJ2680725.1"/>
    </source>
</evidence>
<gene>
    <name evidence="3" type="ORF">GGI25_000360</name>
</gene>
<dbReference type="InterPro" id="IPR013083">
    <property type="entry name" value="Znf_RING/FYVE/PHD"/>
</dbReference>
<dbReference type="InterPro" id="IPR026850">
    <property type="entry name" value="FANCL_C"/>
</dbReference>
<comment type="caution">
    <text evidence="3">The sequence shown here is derived from an EMBL/GenBank/DDBJ whole genome shotgun (WGS) entry which is preliminary data.</text>
</comment>
<dbReference type="InterPro" id="IPR043898">
    <property type="entry name" value="FANCL_d2"/>
</dbReference>
<dbReference type="AlphaFoldDB" id="A0A9W8KZF2"/>
<keyword evidence="1" id="KW-0863">Zinc-finger</keyword>
<evidence type="ECO:0000259" key="2">
    <source>
        <dbReference type="PROSITE" id="PS50089"/>
    </source>
</evidence>
<dbReference type="PANTHER" id="PTHR13206:SF0">
    <property type="entry name" value="E3 UBIQUITIN-PROTEIN LIGASE FANCL"/>
    <property type="match status" value="1"/>
</dbReference>
<dbReference type="Gene3D" id="3.10.110.10">
    <property type="entry name" value="Ubiquitin Conjugating Enzyme"/>
    <property type="match status" value="1"/>
</dbReference>
<dbReference type="GO" id="GO:0043240">
    <property type="term" value="C:Fanconi anaemia nuclear complex"/>
    <property type="evidence" value="ECO:0007669"/>
    <property type="project" value="InterPro"/>
</dbReference>
<dbReference type="Proteomes" id="UP001151518">
    <property type="component" value="Unassembled WGS sequence"/>
</dbReference>